<dbReference type="Proteomes" id="UP000244224">
    <property type="component" value="Unassembled WGS sequence"/>
</dbReference>
<organism evidence="2 3">
    <name type="scientific">Gemmobacter caeni</name>
    <dbReference type="NCBI Taxonomy" id="589035"/>
    <lineage>
        <taxon>Bacteria</taxon>
        <taxon>Pseudomonadati</taxon>
        <taxon>Pseudomonadota</taxon>
        <taxon>Alphaproteobacteria</taxon>
        <taxon>Rhodobacterales</taxon>
        <taxon>Paracoccaceae</taxon>
        <taxon>Gemmobacter</taxon>
    </lineage>
</organism>
<gene>
    <name evidence="2" type="ORF">C8N34_102211</name>
</gene>
<feature type="signal peptide" evidence="1">
    <location>
        <begin position="1"/>
        <end position="27"/>
    </location>
</feature>
<evidence type="ECO:0008006" key="4">
    <source>
        <dbReference type="Google" id="ProtNLM"/>
    </source>
</evidence>
<keyword evidence="1" id="KW-0732">Signal</keyword>
<sequence>MKLASKLLMIAALGATALTAIAGSASAQETYAVTKYEYSRANSTDTHGLTFGLSGKYDSGFAYDLSLMSADTKGVGTLGADVELSYTIGGIAGPVALYETRKTGGLETDQFLVGVAGGTSLHGFDLTGKALVDVDEKKNYRLSMGADYAVNKDLVLTGELTHYAYESAPKMNLIEVGARYKLVGNVHADVGAHYGREHGGAEKTGLHLGLGFNF</sequence>
<dbReference type="SUPFAM" id="SSF56935">
    <property type="entry name" value="Porins"/>
    <property type="match status" value="1"/>
</dbReference>
<dbReference type="AlphaFoldDB" id="A0A2T6B8T3"/>
<dbReference type="RefSeq" id="WP_108127857.1">
    <property type="nucleotide sequence ID" value="NZ_QBKP01000002.1"/>
</dbReference>
<proteinExistence type="predicted"/>
<keyword evidence="3" id="KW-1185">Reference proteome</keyword>
<evidence type="ECO:0000313" key="2">
    <source>
        <dbReference type="EMBL" id="PTX52432.1"/>
    </source>
</evidence>
<dbReference type="EMBL" id="QBKP01000002">
    <property type="protein sequence ID" value="PTX52432.1"/>
    <property type="molecule type" value="Genomic_DNA"/>
</dbReference>
<evidence type="ECO:0000313" key="3">
    <source>
        <dbReference type="Proteomes" id="UP000244224"/>
    </source>
</evidence>
<protein>
    <recommendedName>
        <fullName evidence="4">Outer membrane protein with beta-barrel domain</fullName>
    </recommendedName>
</protein>
<comment type="caution">
    <text evidence="2">The sequence shown here is derived from an EMBL/GenBank/DDBJ whole genome shotgun (WGS) entry which is preliminary data.</text>
</comment>
<evidence type="ECO:0000256" key="1">
    <source>
        <dbReference type="SAM" id="SignalP"/>
    </source>
</evidence>
<feature type="chain" id="PRO_5015668891" description="Outer membrane protein with beta-barrel domain" evidence="1">
    <location>
        <begin position="28"/>
        <end position="214"/>
    </location>
</feature>
<name>A0A2T6B8T3_9RHOB</name>
<reference evidence="2 3" key="1">
    <citation type="submission" date="2018-04" db="EMBL/GenBank/DDBJ databases">
        <title>Genomic Encyclopedia of Archaeal and Bacterial Type Strains, Phase II (KMG-II): from individual species to whole genera.</title>
        <authorList>
            <person name="Goeker M."/>
        </authorList>
    </citation>
    <scope>NUCLEOTIDE SEQUENCE [LARGE SCALE GENOMIC DNA]</scope>
    <source>
        <strain evidence="2 3">DSM 21823</strain>
    </source>
</reference>
<accession>A0A2T6B8T3</accession>